<feature type="region of interest" description="Disordered" evidence="1">
    <location>
        <begin position="260"/>
        <end position="289"/>
    </location>
</feature>
<dbReference type="EMBL" id="ATCL01000009">
    <property type="protein sequence ID" value="ERG68320.1"/>
    <property type="molecule type" value="Genomic_DNA"/>
</dbReference>
<accession>U1N733</accession>
<evidence type="ECO:0000256" key="1">
    <source>
        <dbReference type="SAM" id="MobiDB-lite"/>
    </source>
</evidence>
<keyword evidence="3" id="KW-1185">Reference proteome</keyword>
<comment type="caution">
    <text evidence="2">The sequence shown here is derived from an EMBL/GenBank/DDBJ whole genome shotgun (WGS) entry which is preliminary data.</text>
</comment>
<sequence>MDAYERSLKQQADRIRRELSQEGKKGAPAPKPEPKDEFVPSDVPSPIYGYARPKPKIILPTEHSPETRDDSAMRQAKRVAVPVEEMSEAVPPSVTPEPENEPVIDSVDESVMESVDESVVESVDESAPDTDEAMTPQSDFDVIADEAPVVETLEEMVAEQTDSPIEASIISAETSQPIDESPTVLEDEPDESDTKPLLGEVSIVESGFASVFMGSTDLKSSKIAVREEKQDVTEPSLPTEASVETVAPIVEDVAKTLQSDEPVDVPDEETLTPAMGVSYKAEGPPLNVMMTPQDRMAMYKSRRLAKKNNNL</sequence>
<dbReference type="STRING" id="1385984.GCA_000702565_01004"/>
<dbReference type="PATRIC" id="fig|1345023.5.peg.418"/>
<dbReference type="Proteomes" id="UP000016464">
    <property type="component" value="Unassembled WGS sequence"/>
</dbReference>
<organism evidence="2 3">
    <name type="scientific">Exiguobacterium chiriqhucha RW-2</name>
    <dbReference type="NCBI Taxonomy" id="1345023"/>
    <lineage>
        <taxon>Bacteria</taxon>
        <taxon>Bacillati</taxon>
        <taxon>Bacillota</taxon>
        <taxon>Bacilli</taxon>
        <taxon>Bacillales</taxon>
        <taxon>Bacillales Family XII. Incertae Sedis</taxon>
        <taxon>Exiguobacterium</taxon>
    </lineage>
</organism>
<dbReference type="AlphaFoldDB" id="U1N733"/>
<protein>
    <submittedName>
        <fullName evidence="2">Uncharacterized protein</fullName>
    </submittedName>
</protein>
<proteinExistence type="predicted"/>
<dbReference type="RefSeq" id="WP_021065583.1">
    <property type="nucleotide sequence ID" value="NZ_ATCL01000009.1"/>
</dbReference>
<feature type="compositionally biased region" description="Basic and acidic residues" evidence="1">
    <location>
        <begin position="63"/>
        <end position="72"/>
    </location>
</feature>
<reference evidence="2 3" key="1">
    <citation type="journal article" date="2013" name="Genome Announc.">
        <title>Draft Genome Sequence of Exiguobacterium pavilionensis Strain RW-2, with Wide Thermal, Salinity, and pH Tolerance, Isolated from Modern Freshwater Microbialites.</title>
        <authorList>
            <person name="White R.A.III."/>
            <person name="Grassa C.J."/>
            <person name="Suttle C.A."/>
        </authorList>
    </citation>
    <scope>NUCLEOTIDE SEQUENCE [LARGE SCALE GENOMIC DNA]</scope>
    <source>
        <strain evidence="2 3">RW-2</strain>
    </source>
</reference>
<gene>
    <name evidence="2" type="ORF">M467_13650</name>
</gene>
<evidence type="ECO:0000313" key="3">
    <source>
        <dbReference type="Proteomes" id="UP000016464"/>
    </source>
</evidence>
<feature type="compositionally biased region" description="Acidic residues" evidence="1">
    <location>
        <begin position="98"/>
        <end position="132"/>
    </location>
</feature>
<dbReference type="OrthoDB" id="2357590at2"/>
<evidence type="ECO:0000313" key="2">
    <source>
        <dbReference type="EMBL" id="ERG68320.1"/>
    </source>
</evidence>
<feature type="compositionally biased region" description="Basic and acidic residues" evidence="1">
    <location>
        <begin position="1"/>
        <end position="25"/>
    </location>
</feature>
<feature type="region of interest" description="Disordered" evidence="1">
    <location>
        <begin position="170"/>
        <end position="196"/>
    </location>
</feature>
<feature type="compositionally biased region" description="Acidic residues" evidence="1">
    <location>
        <begin position="261"/>
        <end position="270"/>
    </location>
</feature>
<feature type="region of interest" description="Disordered" evidence="1">
    <location>
        <begin position="1"/>
        <end position="140"/>
    </location>
</feature>
<name>U1N733_9BACL</name>